<dbReference type="AlphaFoldDB" id="A0ABD3MZH4"/>
<proteinExistence type="predicted"/>
<comment type="caution">
    <text evidence="1">The sequence shown here is derived from an EMBL/GenBank/DDBJ whole genome shotgun (WGS) entry which is preliminary data.</text>
</comment>
<evidence type="ECO:0000313" key="1">
    <source>
        <dbReference type="EMBL" id="KAL3769293.1"/>
    </source>
</evidence>
<reference evidence="1 2" key="1">
    <citation type="submission" date="2024-10" db="EMBL/GenBank/DDBJ databases">
        <title>Updated reference genomes for cyclostephanoid diatoms.</title>
        <authorList>
            <person name="Roberts W.R."/>
            <person name="Alverson A.J."/>
        </authorList>
    </citation>
    <scope>NUCLEOTIDE SEQUENCE [LARGE SCALE GENOMIC DNA]</scope>
    <source>
        <strain evidence="1 2">AJA010-31</strain>
    </source>
</reference>
<evidence type="ECO:0000313" key="2">
    <source>
        <dbReference type="Proteomes" id="UP001530400"/>
    </source>
</evidence>
<accession>A0ABD3MZH4</accession>
<keyword evidence="2" id="KW-1185">Reference proteome</keyword>
<gene>
    <name evidence="1" type="ORF">ACHAWO_007965</name>
</gene>
<organism evidence="1 2">
    <name type="scientific">Cyclotella atomus</name>
    <dbReference type="NCBI Taxonomy" id="382360"/>
    <lineage>
        <taxon>Eukaryota</taxon>
        <taxon>Sar</taxon>
        <taxon>Stramenopiles</taxon>
        <taxon>Ochrophyta</taxon>
        <taxon>Bacillariophyta</taxon>
        <taxon>Coscinodiscophyceae</taxon>
        <taxon>Thalassiosirophycidae</taxon>
        <taxon>Stephanodiscales</taxon>
        <taxon>Stephanodiscaceae</taxon>
        <taxon>Cyclotella</taxon>
    </lineage>
</organism>
<sequence length="118" mass="13559">MRLQWSLHRWGIRRGSLLSRHISSSAAASLLLNCPLAQPQRSHNVTTYSARWQRQHAYNWQAVCQIFPISVRPIASRPRSIESFSIRHFGSRRGSKVIQAIDYDSIDDLLRDSCDALN</sequence>
<name>A0ABD3MZH4_9STRA</name>
<dbReference type="Proteomes" id="UP001530400">
    <property type="component" value="Unassembled WGS sequence"/>
</dbReference>
<protein>
    <submittedName>
        <fullName evidence="1">Uncharacterized protein</fullName>
    </submittedName>
</protein>
<dbReference type="EMBL" id="JALLPJ020001334">
    <property type="protein sequence ID" value="KAL3769293.1"/>
    <property type="molecule type" value="Genomic_DNA"/>
</dbReference>